<accession>A0A0F9L2N4</accession>
<protein>
    <submittedName>
        <fullName evidence="1">Uncharacterized protein</fullName>
    </submittedName>
</protein>
<organism evidence="1">
    <name type="scientific">marine sediment metagenome</name>
    <dbReference type="NCBI Taxonomy" id="412755"/>
    <lineage>
        <taxon>unclassified sequences</taxon>
        <taxon>metagenomes</taxon>
        <taxon>ecological metagenomes</taxon>
    </lineage>
</organism>
<name>A0A0F9L2N4_9ZZZZ</name>
<feature type="non-terminal residue" evidence="1">
    <location>
        <position position="1"/>
    </location>
</feature>
<dbReference type="AlphaFoldDB" id="A0A0F9L2N4"/>
<dbReference type="EMBL" id="LAZR01008034">
    <property type="protein sequence ID" value="KKM81331.1"/>
    <property type="molecule type" value="Genomic_DNA"/>
</dbReference>
<comment type="caution">
    <text evidence="1">The sequence shown here is derived from an EMBL/GenBank/DDBJ whole genome shotgun (WGS) entry which is preliminary data.</text>
</comment>
<reference evidence="1" key="1">
    <citation type="journal article" date="2015" name="Nature">
        <title>Complex archaea that bridge the gap between prokaryotes and eukaryotes.</title>
        <authorList>
            <person name="Spang A."/>
            <person name="Saw J.H."/>
            <person name="Jorgensen S.L."/>
            <person name="Zaremba-Niedzwiedzka K."/>
            <person name="Martijn J."/>
            <person name="Lind A.E."/>
            <person name="van Eijk R."/>
            <person name="Schleper C."/>
            <person name="Guy L."/>
            <person name="Ettema T.J."/>
        </authorList>
    </citation>
    <scope>NUCLEOTIDE SEQUENCE</scope>
</reference>
<dbReference type="GO" id="GO:0006259">
    <property type="term" value="P:DNA metabolic process"/>
    <property type="evidence" value="ECO:0007669"/>
    <property type="project" value="InterPro"/>
</dbReference>
<gene>
    <name evidence="1" type="ORF">LCGC14_1330780</name>
</gene>
<dbReference type="GO" id="GO:0003677">
    <property type="term" value="F:DNA binding"/>
    <property type="evidence" value="ECO:0007669"/>
    <property type="project" value="InterPro"/>
</dbReference>
<proteinExistence type="predicted"/>
<sequence length="350" mass="38829">FLDLFAKQRYIACSGGVHEGIAREYKPPVEDYKSNVRREHKLEQEHGRVTSTALANIPKSGQLTQPEAMTILKLVYPKAPENDIIRTAIFCKDFGLHPLANEVYLIPFKDKWVMVVGIPANRKMAHNLKGEFSFLDDTPRAASQEEIVKQFGADSDEAKLNVISVTKLEGVGGNKAIGFGLWPKKEAPYGLDKGNTQRNMANIRSERQAMDRLPGKPMPQVEVIDAKYTVLPDVGKVDTTTGEIKEGITEGELKEVPADEIPQPTPEAPESSIGVSKGEGNSIIDMEWLNEQLKKLQTGKPEVWGEENILSFMMKTYKVEGETIQEAAGKLDKGAAKHFTDRVKEGLDKL</sequence>
<evidence type="ECO:0000313" key="1">
    <source>
        <dbReference type="EMBL" id="KKM81331.1"/>
    </source>
</evidence>